<organism evidence="1">
    <name type="scientific">viral metagenome</name>
    <dbReference type="NCBI Taxonomy" id="1070528"/>
    <lineage>
        <taxon>unclassified sequences</taxon>
        <taxon>metagenomes</taxon>
        <taxon>organismal metagenomes</taxon>
    </lineage>
</organism>
<sequence>MWFYMAIFSDDHVILGDETRIDSLIQEYDQTHRATLVGVKARISQKEYRRYKRFTSLEWLIYMQGNPLKPMSRGKQNLIARLVKKEYSLP</sequence>
<dbReference type="EMBL" id="MT143847">
    <property type="protein sequence ID" value="QJB03447.1"/>
    <property type="molecule type" value="Genomic_DNA"/>
</dbReference>
<evidence type="ECO:0000313" key="2">
    <source>
        <dbReference type="EMBL" id="QJB03447.1"/>
    </source>
</evidence>
<proteinExistence type="predicted"/>
<name>A0A6M3LWN5_9ZZZZ</name>
<reference evidence="1" key="1">
    <citation type="submission" date="2020-03" db="EMBL/GenBank/DDBJ databases">
        <title>The deep terrestrial virosphere.</title>
        <authorList>
            <person name="Holmfeldt K."/>
            <person name="Nilsson E."/>
            <person name="Simone D."/>
            <person name="Lopez-Fernandez M."/>
            <person name="Wu X."/>
            <person name="de Brujin I."/>
            <person name="Lundin D."/>
            <person name="Andersson A."/>
            <person name="Bertilsson S."/>
            <person name="Dopson M."/>
        </authorList>
    </citation>
    <scope>NUCLEOTIDE SEQUENCE</scope>
    <source>
        <strain evidence="1">MM171A01809</strain>
        <strain evidence="2">MM171B00688</strain>
    </source>
</reference>
<protein>
    <submittedName>
        <fullName evidence="1">Uncharacterized protein</fullName>
    </submittedName>
</protein>
<accession>A0A6M3LWN5</accession>
<dbReference type="AlphaFoldDB" id="A0A6M3LWN5"/>
<dbReference type="EMBL" id="MT143579">
    <property type="protein sequence ID" value="QJA98419.1"/>
    <property type="molecule type" value="Genomic_DNA"/>
</dbReference>
<evidence type="ECO:0000313" key="1">
    <source>
        <dbReference type="EMBL" id="QJA98419.1"/>
    </source>
</evidence>
<gene>
    <name evidence="1" type="ORF">MM171A01809_0002</name>
    <name evidence="2" type="ORF">MM171B00688_0002</name>
</gene>